<dbReference type="InterPro" id="IPR013783">
    <property type="entry name" value="Ig-like_fold"/>
</dbReference>
<evidence type="ECO:0000256" key="2">
    <source>
        <dbReference type="ARBA" id="ARBA00022737"/>
    </source>
</evidence>
<dbReference type="Gene3D" id="3.20.20.80">
    <property type="entry name" value="Glycosidases"/>
    <property type="match status" value="1"/>
</dbReference>
<dbReference type="AlphaFoldDB" id="A0ABD5Y5L4"/>
<feature type="region of interest" description="Disordered" evidence="5">
    <location>
        <begin position="751"/>
        <end position="770"/>
    </location>
</feature>
<dbReference type="CDD" id="cd00063">
    <property type="entry name" value="FN3"/>
    <property type="match status" value="3"/>
</dbReference>
<keyword evidence="3" id="KW-0378">Hydrolase</keyword>
<sequence length="1002" mass="105046">MTSDDTTANGERRADAAVGDAPTDADGAGGRPAADAAIGTTTRRTALKTIGAAAAAGTLFAGQASAGVPTPRLHTDGRWIRDPQGNEVQLRGMATADPGFYRRHHPKSFEEVLRRATDTADGWHPNVVRLPITQDSVNHFGIDTVIEEFVRPSVDILASRDVYALVDFHLIRPYTQEATETYNSNNDDTLSPIDDVMTTFWEAVAPEFADDEHVIYELFNEPTQPTMYGDDAGAWQTWRDAAQPWVDLVREHAPDTPIIVGSPRWTSVTHMAPEYPFEGENLIYAAHIYPDNGAPSEFDQYYGEPANDVPVVVTEFGWDPEGGSVDQGTTSGWGEPFRQWAEGYENMGWISWCFDDSWAPTFFSSPGSGAAEPWTLKDGDDQMGGYIKTWLEETKDDSVPVSTIDDSTAPQTPGNLTVTDATEISVDVSWDGVTDEGEAGLSHYTLSVDGTENQEALPGTTSATVTGLEPATTYEISLTAEDDADNVSSPATVVAETIATDAEQSPHNGPHTVPGRIEAEDFDEGGQGVSYNDTTPSNQGGASYRDTAVDIGTSASSGYNVGYIETGEWLEYTVQVESGGTHATHVNAAAGSGGGGTLRIDVDGQEVGRHNVWQTGGWSNWQSMRVGDLDLPAGEHVVRVTAESGAWNFDWIEFGESSGSGDQQAPSAPTDLSVTDTTTTSASVSWSAASDAGGSGLDHYVVYVGGSQDQTVAAGTTSATIEGLSADTSYQIDVAAVDGAGNESAQATVSATTGASDDATAPSAPTNLSVSSTTASSVAVGWSAASDSGGSGLDHYVVSVDGSQDQTVAAGTTSATVDGLSANATYQIGVSAVDGAGNESAAATVEATTAQSDDGSGGALVVNDYDGDPAWSSNQNDLGQWCGAGSFQNGSGEVQSGVLVLEYDNGGWFQEQINRDVSDYSTLILRVSGANGGEESEVLFDMGGVRTLLANVTDDSVGTSASDVTVDLESAGVDRTSSSLSLRLNFWQGGSSTLEVEEIRLE</sequence>
<evidence type="ECO:0000313" key="8">
    <source>
        <dbReference type="EMBL" id="MFC7139674.1"/>
    </source>
</evidence>
<evidence type="ECO:0000256" key="3">
    <source>
        <dbReference type="ARBA" id="ARBA00022801"/>
    </source>
</evidence>
<dbReference type="InterPro" id="IPR036116">
    <property type="entry name" value="FN3_sf"/>
</dbReference>
<organism evidence="8 9">
    <name type="scientific">Halosimplex aquaticum</name>
    <dbReference type="NCBI Taxonomy" id="3026162"/>
    <lineage>
        <taxon>Archaea</taxon>
        <taxon>Methanobacteriati</taxon>
        <taxon>Methanobacteriota</taxon>
        <taxon>Stenosarchaea group</taxon>
        <taxon>Halobacteria</taxon>
        <taxon>Halobacteriales</taxon>
        <taxon>Haloarculaceae</taxon>
        <taxon>Halosimplex</taxon>
    </lineage>
</organism>
<reference evidence="8 9" key="1">
    <citation type="journal article" date="2019" name="Int. J. Syst. Evol. Microbiol.">
        <title>The Global Catalogue of Microorganisms (GCM) 10K type strain sequencing project: providing services to taxonomists for standard genome sequencing and annotation.</title>
        <authorList>
            <consortium name="The Broad Institute Genomics Platform"/>
            <consortium name="The Broad Institute Genome Sequencing Center for Infectious Disease"/>
            <person name="Wu L."/>
            <person name="Ma J."/>
        </authorList>
    </citation>
    <scope>NUCLEOTIDE SEQUENCE [LARGE SCALE GENOMIC DNA]</scope>
    <source>
        <strain evidence="8 9">XZYJT29</strain>
    </source>
</reference>
<dbReference type="SUPFAM" id="SSF51445">
    <property type="entry name" value="(Trans)glycosidases"/>
    <property type="match status" value="1"/>
</dbReference>
<evidence type="ECO:0000256" key="4">
    <source>
        <dbReference type="ARBA" id="ARBA00023295"/>
    </source>
</evidence>
<dbReference type="Pfam" id="PF00041">
    <property type="entry name" value="fn3"/>
    <property type="match status" value="3"/>
</dbReference>
<feature type="domain" description="CBM6" evidence="7">
    <location>
        <begin position="515"/>
        <end position="655"/>
    </location>
</feature>
<dbReference type="InterPro" id="IPR001547">
    <property type="entry name" value="Glyco_hydro_5"/>
</dbReference>
<dbReference type="Pfam" id="PF03422">
    <property type="entry name" value="CBM_6"/>
    <property type="match status" value="1"/>
</dbReference>
<feature type="region of interest" description="Disordered" evidence="5">
    <location>
        <begin position="1"/>
        <end position="37"/>
    </location>
</feature>
<accession>A0ABD5Y5L4</accession>
<dbReference type="EMBL" id="JBHTAS010000001">
    <property type="protein sequence ID" value="MFC7139674.1"/>
    <property type="molecule type" value="Genomic_DNA"/>
</dbReference>
<evidence type="ECO:0000256" key="1">
    <source>
        <dbReference type="ARBA" id="ARBA00022729"/>
    </source>
</evidence>
<evidence type="ECO:0000259" key="7">
    <source>
        <dbReference type="PROSITE" id="PS51175"/>
    </source>
</evidence>
<feature type="domain" description="Fibronectin type-III" evidence="6">
    <location>
        <begin position="764"/>
        <end position="852"/>
    </location>
</feature>
<name>A0ABD5Y5L4_9EURY</name>
<keyword evidence="1" id="KW-0732">Signal</keyword>
<dbReference type="PROSITE" id="PS00659">
    <property type="entry name" value="GLYCOSYL_HYDROL_F5"/>
    <property type="match status" value="1"/>
</dbReference>
<feature type="region of interest" description="Disordered" evidence="5">
    <location>
        <begin position="397"/>
        <end position="416"/>
    </location>
</feature>
<protein>
    <submittedName>
        <fullName evidence="8">Fibronectin type III domain-containing protein</fullName>
    </submittedName>
</protein>
<dbReference type="PROSITE" id="PS51175">
    <property type="entry name" value="CBM6"/>
    <property type="match status" value="1"/>
</dbReference>
<dbReference type="Pfam" id="PF00150">
    <property type="entry name" value="Cellulase"/>
    <property type="match status" value="1"/>
</dbReference>
<dbReference type="SUPFAM" id="SSF49785">
    <property type="entry name" value="Galactose-binding domain-like"/>
    <property type="match status" value="1"/>
</dbReference>
<feature type="domain" description="Fibronectin type-III" evidence="6">
    <location>
        <begin position="412"/>
        <end position="503"/>
    </location>
</feature>
<dbReference type="InterPro" id="IPR017853">
    <property type="entry name" value="GH"/>
</dbReference>
<feature type="region of interest" description="Disordered" evidence="5">
    <location>
        <begin position="502"/>
        <end position="542"/>
    </location>
</feature>
<dbReference type="CDD" id="cd04080">
    <property type="entry name" value="CBM6_cellulase-like"/>
    <property type="match status" value="1"/>
</dbReference>
<feature type="compositionally biased region" description="Polar residues" evidence="5">
    <location>
        <begin position="400"/>
        <end position="416"/>
    </location>
</feature>
<dbReference type="SUPFAM" id="SSF49265">
    <property type="entry name" value="Fibronectin type III"/>
    <property type="match status" value="2"/>
</dbReference>
<dbReference type="GeneID" id="78819934"/>
<dbReference type="GO" id="GO:0016798">
    <property type="term" value="F:hydrolase activity, acting on glycosyl bonds"/>
    <property type="evidence" value="ECO:0007669"/>
    <property type="project" value="UniProtKB-KW"/>
</dbReference>
<keyword evidence="9" id="KW-1185">Reference proteome</keyword>
<dbReference type="RefSeq" id="WP_274325256.1">
    <property type="nucleotide sequence ID" value="NZ_CP118158.1"/>
</dbReference>
<gene>
    <name evidence="8" type="ORF">ACFQMA_07455</name>
</gene>
<feature type="compositionally biased region" description="Low complexity" evidence="5">
    <location>
        <begin position="16"/>
        <end position="37"/>
    </location>
</feature>
<evidence type="ECO:0000313" key="9">
    <source>
        <dbReference type="Proteomes" id="UP001596432"/>
    </source>
</evidence>
<dbReference type="InterPro" id="IPR008979">
    <property type="entry name" value="Galactose-bd-like_sf"/>
</dbReference>
<feature type="compositionally biased region" description="Polar residues" evidence="5">
    <location>
        <begin position="657"/>
        <end position="667"/>
    </location>
</feature>
<dbReference type="Gene3D" id="2.60.40.10">
    <property type="entry name" value="Immunoglobulins"/>
    <property type="match status" value="3"/>
</dbReference>
<dbReference type="InterPro" id="IPR005084">
    <property type="entry name" value="CBM6"/>
</dbReference>
<keyword evidence="4" id="KW-0326">Glycosidase</keyword>
<proteinExistence type="predicted"/>
<comment type="caution">
    <text evidence="8">The sequence shown here is derived from an EMBL/GenBank/DDBJ whole genome shotgun (WGS) entry which is preliminary data.</text>
</comment>
<dbReference type="PROSITE" id="PS50853">
    <property type="entry name" value="FN3"/>
    <property type="match status" value="3"/>
</dbReference>
<feature type="compositionally biased region" description="Polar residues" evidence="5">
    <location>
        <begin position="529"/>
        <end position="541"/>
    </location>
</feature>
<feature type="region of interest" description="Disordered" evidence="5">
    <location>
        <begin position="657"/>
        <end position="676"/>
    </location>
</feature>
<dbReference type="Proteomes" id="UP001596432">
    <property type="component" value="Unassembled WGS sequence"/>
</dbReference>
<evidence type="ECO:0000259" key="6">
    <source>
        <dbReference type="PROSITE" id="PS50853"/>
    </source>
</evidence>
<evidence type="ECO:0000256" key="5">
    <source>
        <dbReference type="SAM" id="MobiDB-lite"/>
    </source>
</evidence>
<dbReference type="PANTHER" id="PTHR46708:SF2">
    <property type="entry name" value="FIBRONECTIN TYPE-III DOMAIN-CONTAINING PROTEIN"/>
    <property type="match status" value="1"/>
</dbReference>
<dbReference type="InterPro" id="IPR006311">
    <property type="entry name" value="TAT_signal"/>
</dbReference>
<dbReference type="InterPro" id="IPR006584">
    <property type="entry name" value="Cellulose-bd_IV"/>
</dbReference>
<dbReference type="SMART" id="SM00606">
    <property type="entry name" value="CBD_IV"/>
    <property type="match status" value="1"/>
</dbReference>
<keyword evidence="2" id="KW-0677">Repeat</keyword>
<dbReference type="InterPro" id="IPR003961">
    <property type="entry name" value="FN3_dom"/>
</dbReference>
<dbReference type="PROSITE" id="PS51318">
    <property type="entry name" value="TAT"/>
    <property type="match status" value="1"/>
</dbReference>
<dbReference type="SMART" id="SM00060">
    <property type="entry name" value="FN3"/>
    <property type="match status" value="3"/>
</dbReference>
<feature type="domain" description="Fibronectin type-III" evidence="6">
    <location>
        <begin position="668"/>
        <end position="756"/>
    </location>
</feature>
<dbReference type="InterPro" id="IPR018087">
    <property type="entry name" value="Glyco_hydro_5_CS"/>
</dbReference>
<dbReference type="InterPro" id="IPR050991">
    <property type="entry name" value="ECM_Regulatory_Proteins"/>
</dbReference>
<dbReference type="Gene3D" id="2.60.120.260">
    <property type="entry name" value="Galactose-binding domain-like"/>
    <property type="match status" value="1"/>
</dbReference>
<dbReference type="PANTHER" id="PTHR46708">
    <property type="entry name" value="TENASCIN"/>
    <property type="match status" value="1"/>
</dbReference>